<accession>G4ZT86</accession>
<reference evidence="1 2" key="1">
    <citation type="journal article" date="2006" name="Science">
        <title>Phytophthora genome sequences uncover evolutionary origins and mechanisms of pathogenesis.</title>
        <authorList>
            <person name="Tyler B.M."/>
            <person name="Tripathy S."/>
            <person name="Zhang X."/>
            <person name="Dehal P."/>
            <person name="Jiang R.H."/>
            <person name="Aerts A."/>
            <person name="Arredondo F.D."/>
            <person name="Baxter L."/>
            <person name="Bensasson D."/>
            <person name="Beynon J.L."/>
            <person name="Chapman J."/>
            <person name="Damasceno C.M."/>
            <person name="Dorrance A.E."/>
            <person name="Dou D."/>
            <person name="Dickerman A.W."/>
            <person name="Dubchak I.L."/>
            <person name="Garbelotto M."/>
            <person name="Gijzen M."/>
            <person name="Gordon S.G."/>
            <person name="Govers F."/>
            <person name="Grunwald N.J."/>
            <person name="Huang W."/>
            <person name="Ivors K.L."/>
            <person name="Jones R.W."/>
            <person name="Kamoun S."/>
            <person name="Krampis K."/>
            <person name="Lamour K.H."/>
            <person name="Lee M.K."/>
            <person name="McDonald W.H."/>
            <person name="Medina M."/>
            <person name="Meijer H.J."/>
            <person name="Nordberg E.K."/>
            <person name="Maclean D.J."/>
            <person name="Ospina-Giraldo M.D."/>
            <person name="Morris P.F."/>
            <person name="Phuntumart V."/>
            <person name="Putnam N.H."/>
            <person name="Rash S."/>
            <person name="Rose J.K."/>
            <person name="Sakihama Y."/>
            <person name="Salamov A.A."/>
            <person name="Savidor A."/>
            <person name="Scheuring C.F."/>
            <person name="Smith B.M."/>
            <person name="Sobral B.W."/>
            <person name="Terry A."/>
            <person name="Torto-Alalibo T.A."/>
            <person name="Win J."/>
            <person name="Xu Z."/>
            <person name="Zhang H."/>
            <person name="Grigoriev I.V."/>
            <person name="Rokhsar D.S."/>
            <person name="Boore J.L."/>
        </authorList>
    </citation>
    <scope>NUCLEOTIDE SEQUENCE [LARGE SCALE GENOMIC DNA]</scope>
    <source>
        <strain evidence="1 2">P6497</strain>
    </source>
</reference>
<dbReference type="AlphaFoldDB" id="G4ZT86"/>
<proteinExistence type="predicted"/>
<dbReference type="EMBL" id="JH159156">
    <property type="protein sequence ID" value="EGZ13118.1"/>
    <property type="molecule type" value="Genomic_DNA"/>
</dbReference>
<evidence type="ECO:0000313" key="1">
    <source>
        <dbReference type="EMBL" id="EGZ13118.1"/>
    </source>
</evidence>
<dbReference type="RefSeq" id="XP_009530547.1">
    <property type="nucleotide sequence ID" value="XM_009532252.1"/>
</dbReference>
<dbReference type="Proteomes" id="UP000002640">
    <property type="component" value="Unassembled WGS sequence"/>
</dbReference>
<keyword evidence="2" id="KW-1185">Reference proteome</keyword>
<dbReference type="InParanoid" id="G4ZT86"/>
<sequence>MTAGLAWSAISDLFVSLDCSTQFTTQALLNAGVFLGSVICGRTLCTSKIHGNQARLTSRTAIKALQLSCDKIPDDVFAATCSALSETHRQTKLILLTVRSINPLRWAWLVYALYYRAWNGVEDTDFAESNLRITNIKLTRADVDSIEAALEYGYPIESPQRDLVYGFVDIHDGTPLWPRGCPEAGSNGLIASSQVRCRACYDPTNCDFVEILVPGYGICEARTGGATVFTPVSK</sequence>
<name>G4ZT86_PHYSP</name>
<evidence type="ECO:0000313" key="2">
    <source>
        <dbReference type="Proteomes" id="UP000002640"/>
    </source>
</evidence>
<gene>
    <name evidence="1" type="ORF">PHYSODRAFT_302850</name>
</gene>
<protein>
    <submittedName>
        <fullName evidence="1">Uncharacterized protein</fullName>
    </submittedName>
</protein>
<dbReference type="GeneID" id="20642188"/>
<dbReference type="KEGG" id="psoj:PHYSODRAFT_302850"/>
<organism evidence="1 2">
    <name type="scientific">Phytophthora sojae (strain P6497)</name>
    <name type="common">Soybean stem and root rot agent</name>
    <name type="synonym">Phytophthora megasperma f. sp. glycines</name>
    <dbReference type="NCBI Taxonomy" id="1094619"/>
    <lineage>
        <taxon>Eukaryota</taxon>
        <taxon>Sar</taxon>
        <taxon>Stramenopiles</taxon>
        <taxon>Oomycota</taxon>
        <taxon>Peronosporomycetes</taxon>
        <taxon>Peronosporales</taxon>
        <taxon>Peronosporaceae</taxon>
        <taxon>Phytophthora</taxon>
    </lineage>
</organism>